<dbReference type="SUPFAM" id="SSF53822">
    <property type="entry name" value="Periplasmic binding protein-like I"/>
    <property type="match status" value="1"/>
</dbReference>
<feature type="transmembrane region" description="Helical" evidence="11">
    <location>
        <begin position="818"/>
        <end position="840"/>
    </location>
</feature>
<evidence type="ECO:0000256" key="5">
    <source>
        <dbReference type="ARBA" id="ARBA00022989"/>
    </source>
</evidence>
<feature type="domain" description="G-protein coupled receptors family 3 profile" evidence="12">
    <location>
        <begin position="598"/>
        <end position="862"/>
    </location>
</feature>
<protein>
    <submittedName>
        <fullName evidence="14">Vomeronasal type-2 receptor 26-like</fullName>
    </submittedName>
</protein>
<feature type="transmembrane region" description="Helical" evidence="11">
    <location>
        <begin position="757"/>
        <end position="778"/>
    </location>
</feature>
<gene>
    <name evidence="14" type="primary">LOC110086497</name>
</gene>
<evidence type="ECO:0000256" key="10">
    <source>
        <dbReference type="ARBA" id="ARBA00023224"/>
    </source>
</evidence>
<evidence type="ECO:0000256" key="7">
    <source>
        <dbReference type="ARBA" id="ARBA00023136"/>
    </source>
</evidence>
<organism evidence="13 14">
    <name type="scientific">Pogona vitticeps</name>
    <name type="common">central bearded dragon</name>
    <dbReference type="NCBI Taxonomy" id="103695"/>
    <lineage>
        <taxon>Eukaryota</taxon>
        <taxon>Metazoa</taxon>
        <taxon>Chordata</taxon>
        <taxon>Craniata</taxon>
        <taxon>Vertebrata</taxon>
        <taxon>Euteleostomi</taxon>
        <taxon>Lepidosauria</taxon>
        <taxon>Squamata</taxon>
        <taxon>Bifurcata</taxon>
        <taxon>Unidentata</taxon>
        <taxon>Episquamata</taxon>
        <taxon>Toxicofera</taxon>
        <taxon>Iguania</taxon>
        <taxon>Acrodonta</taxon>
        <taxon>Agamidae</taxon>
        <taxon>Amphibolurinae</taxon>
        <taxon>Pogona</taxon>
    </lineage>
</organism>
<evidence type="ECO:0000259" key="12">
    <source>
        <dbReference type="PROSITE" id="PS50259"/>
    </source>
</evidence>
<dbReference type="Pfam" id="PF07562">
    <property type="entry name" value="NCD3G"/>
    <property type="match status" value="1"/>
</dbReference>
<dbReference type="InterPro" id="IPR004073">
    <property type="entry name" value="GPCR_3_vmron_rcpt_2"/>
</dbReference>
<dbReference type="InterPro" id="IPR017979">
    <property type="entry name" value="GPCR_3_CS"/>
</dbReference>
<proteinExistence type="predicted"/>
<dbReference type="Pfam" id="PF01094">
    <property type="entry name" value="ANF_receptor"/>
    <property type="match status" value="1"/>
</dbReference>
<dbReference type="PANTHER" id="PTHR24061">
    <property type="entry name" value="CALCIUM-SENSING RECEPTOR-RELATED"/>
    <property type="match status" value="1"/>
</dbReference>
<dbReference type="Pfam" id="PF00003">
    <property type="entry name" value="7tm_3"/>
    <property type="match status" value="1"/>
</dbReference>
<dbReference type="GeneID" id="110086497"/>
<dbReference type="InterPro" id="IPR017978">
    <property type="entry name" value="GPCR_3_C"/>
</dbReference>
<dbReference type="Gene3D" id="3.40.50.2300">
    <property type="match status" value="2"/>
</dbReference>
<feature type="transmembrane region" description="Helical" evidence="11">
    <location>
        <begin position="598"/>
        <end position="623"/>
    </location>
</feature>
<feature type="transmembrane region" description="Helical" evidence="11">
    <location>
        <begin position="790"/>
        <end position="812"/>
    </location>
</feature>
<keyword evidence="6" id="KW-0297">G-protein coupled receptor</keyword>
<evidence type="ECO:0000256" key="11">
    <source>
        <dbReference type="SAM" id="Phobius"/>
    </source>
</evidence>
<dbReference type="PRINTS" id="PR00248">
    <property type="entry name" value="GPCRMGR"/>
</dbReference>
<dbReference type="InterPro" id="IPR038550">
    <property type="entry name" value="GPCR_3_9-Cys_sf"/>
</dbReference>
<dbReference type="PRINTS" id="PR01535">
    <property type="entry name" value="VOMERONASL2R"/>
</dbReference>
<dbReference type="PROSITE" id="PS50259">
    <property type="entry name" value="G_PROTEIN_RECEP_F3_4"/>
    <property type="match status" value="1"/>
</dbReference>
<dbReference type="Proteomes" id="UP001652642">
    <property type="component" value="Chromosome 6"/>
</dbReference>
<dbReference type="CDD" id="cd15283">
    <property type="entry name" value="7tmC_V2R_pheromone"/>
    <property type="match status" value="1"/>
</dbReference>
<keyword evidence="9" id="KW-0325">Glycoprotein</keyword>
<dbReference type="RefSeq" id="XP_072859743.1">
    <property type="nucleotide sequence ID" value="XM_073003642.1"/>
</dbReference>
<dbReference type="InterPro" id="IPR028082">
    <property type="entry name" value="Peripla_BP_I"/>
</dbReference>
<dbReference type="InterPro" id="IPR011500">
    <property type="entry name" value="GPCR_3_9-Cys_dom"/>
</dbReference>
<reference evidence="14" key="1">
    <citation type="submission" date="2025-08" db="UniProtKB">
        <authorList>
            <consortium name="RefSeq"/>
        </authorList>
    </citation>
    <scope>IDENTIFICATION</scope>
</reference>
<evidence type="ECO:0000256" key="3">
    <source>
        <dbReference type="ARBA" id="ARBA00022692"/>
    </source>
</evidence>
<feature type="transmembrane region" description="Helical" evidence="11">
    <location>
        <begin position="712"/>
        <end position="731"/>
    </location>
</feature>
<keyword evidence="13" id="KW-1185">Reference proteome</keyword>
<keyword evidence="10" id="KW-0807">Transducer</keyword>
<keyword evidence="5 11" id="KW-1133">Transmembrane helix</keyword>
<evidence type="ECO:0000256" key="8">
    <source>
        <dbReference type="ARBA" id="ARBA00023170"/>
    </source>
</evidence>
<keyword evidence="3 11" id="KW-0812">Transmembrane</keyword>
<dbReference type="PROSITE" id="PS00981">
    <property type="entry name" value="G_PROTEIN_RECEP_F3_3"/>
    <property type="match status" value="1"/>
</dbReference>
<keyword evidence="4" id="KW-0732">Signal</keyword>
<comment type="subcellular location">
    <subcellularLocation>
        <location evidence="1">Cell membrane</location>
        <topology evidence="1">Multi-pass membrane protein</topology>
    </subcellularLocation>
</comment>
<evidence type="ECO:0000256" key="4">
    <source>
        <dbReference type="ARBA" id="ARBA00022729"/>
    </source>
</evidence>
<keyword evidence="7 11" id="KW-0472">Membrane</keyword>
<evidence type="ECO:0000313" key="14">
    <source>
        <dbReference type="RefSeq" id="XP_072859743.1"/>
    </source>
</evidence>
<dbReference type="InterPro" id="IPR001828">
    <property type="entry name" value="ANF_lig-bd_rcpt"/>
</dbReference>
<keyword evidence="2" id="KW-1003">Cell membrane</keyword>
<accession>A0ABM5GQ50</accession>
<dbReference type="InterPro" id="IPR000337">
    <property type="entry name" value="GPCR_3"/>
</dbReference>
<evidence type="ECO:0000256" key="1">
    <source>
        <dbReference type="ARBA" id="ARBA00004651"/>
    </source>
</evidence>
<evidence type="ECO:0000256" key="6">
    <source>
        <dbReference type="ARBA" id="ARBA00023040"/>
    </source>
</evidence>
<feature type="transmembrane region" description="Helical" evidence="11">
    <location>
        <begin position="668"/>
        <end position="692"/>
    </location>
</feature>
<evidence type="ECO:0000313" key="13">
    <source>
        <dbReference type="Proteomes" id="UP001652642"/>
    </source>
</evidence>
<keyword evidence="8" id="KW-0675">Receptor</keyword>
<dbReference type="PANTHER" id="PTHR24061:SF599">
    <property type="entry name" value="G-PROTEIN COUPLED RECEPTORS FAMILY 3 PROFILE DOMAIN-CONTAINING PROTEIN"/>
    <property type="match status" value="1"/>
</dbReference>
<name>A0ABM5GQ50_9SAUR</name>
<dbReference type="Gene3D" id="2.10.50.30">
    <property type="entry name" value="GPCR, family 3, nine cysteines domain"/>
    <property type="match status" value="1"/>
</dbReference>
<sequence length="866" mass="98396">MDFQSPLVHKCPCIPSDDPLPILHEFYQPGNLVIGGIISQVIFHYDNVSFKEHPAKELIDDAISIPKNYQHILALAFAVKEINENLNFLPNLSLGLHVLNSYYTGKMTHKATLNLLSTQNRFLPNFQCHRQYHLIAVIGGSTSEMSSNIAIISARHKMPQLTYTSFLQERDAIIHFPFLYRMVPNEGHQFRGAVQLFQHFKWTWIGLVAAGDDKGDSFLQSIVPMLYENGICDAFIIRIPKQTYMEELINELLEHWASYGIVSKSKANAFFVYGESPSFENLRILLFLLSFLNLPPLGKVWIVTSHWDFASLSLQKIWDIQMFHGSISFTVHSKEPLGFQAFLQMIRPSWTKGDGFIQDFWEQAFSCKLNRSKRQEWNKTCSGEERLETLPGTLFERNMIGHSYNVYNAVYAVAHALRAMYEFNSKHRTPAKRGRLEFWKVQPWMVHRFLGNVLFNNSAGDTVSFDKNREFVTEFDVTNWLMFPNGSIVRIKVGRLDPQDPSGNALTINDNQLVWHNSFNQVLPVSVCNYNCYPGFSKQKKEGQEFCCYDCAPCPEGMISHQKDMDACIRCPEDKYPNEDKFQCISKTVSFLSFKDTLGIVLAILATFLAFTTTLMLGIFLKHKDTPIIKANNRSISYTLLTSLLLCFLCALSFIGQPGKVTCLLRQIFFGVVFSVALSSILAKTITVILAFMATKPGSRMGRCVKKGLAHLIVVSGSCIQAGICIVWLSTCPPFPDVDMHSLHGQIILECNEGSSFMFYCVLGYLSFLAIVSFLVAFKARKLPSKFNEAKFITFSMLVFCFVWGSFVPTYLSTKGKYMVAVEIFSILSSGAGLLVCIFFPKCYIIVLTPELNNREQLMRRKNKIK</sequence>
<feature type="transmembrane region" description="Helical" evidence="11">
    <location>
        <begin position="635"/>
        <end position="656"/>
    </location>
</feature>
<evidence type="ECO:0000256" key="2">
    <source>
        <dbReference type="ARBA" id="ARBA00022475"/>
    </source>
</evidence>
<evidence type="ECO:0000256" key="9">
    <source>
        <dbReference type="ARBA" id="ARBA00023180"/>
    </source>
</evidence>
<dbReference type="InterPro" id="IPR000068">
    <property type="entry name" value="GPCR_3_Ca_sens_rcpt-rel"/>
</dbReference>